<dbReference type="SMART" id="SM00382">
    <property type="entry name" value="AAA"/>
    <property type="match status" value="1"/>
</dbReference>
<dbReference type="InterPro" id="IPR052026">
    <property type="entry name" value="ExeA_AAA_ATPase_DNA-bind"/>
</dbReference>
<dbReference type="InterPro" id="IPR008868">
    <property type="entry name" value="TniB"/>
</dbReference>
<dbReference type="PANTHER" id="PTHR35894">
    <property type="entry name" value="GENERAL SECRETION PATHWAY PROTEIN A-RELATED"/>
    <property type="match status" value="1"/>
</dbReference>
<protein>
    <submittedName>
        <fullName evidence="2">TniB family NTP-binding protein</fullName>
    </submittedName>
</protein>
<dbReference type="Proteomes" id="UP000516862">
    <property type="component" value="Chromosome"/>
</dbReference>
<dbReference type="InterPro" id="IPR003593">
    <property type="entry name" value="AAA+_ATPase"/>
</dbReference>
<reference evidence="2 3" key="2">
    <citation type="submission" date="2020-09" db="EMBL/GenBank/DDBJ databases">
        <authorList>
            <person name="Chen F.-J."/>
            <person name="Lee Y.-T."/>
        </authorList>
    </citation>
    <scope>NUCLEOTIDE SEQUENCE [LARGE SCALE GENOMIC DNA]</scope>
    <source>
        <strain evidence="2 3">AS73</strain>
    </source>
</reference>
<dbReference type="PANTHER" id="PTHR35894:SF1">
    <property type="entry name" value="PHOSPHORIBULOKINASE _ URIDINE KINASE FAMILY"/>
    <property type="match status" value="1"/>
</dbReference>
<name>A0A7H2PQR2_9GAMM</name>
<organism evidence="2 3">
    <name type="scientific">Acinetobacter seifertii</name>
    <dbReference type="NCBI Taxonomy" id="1530123"/>
    <lineage>
        <taxon>Bacteria</taxon>
        <taxon>Pseudomonadati</taxon>
        <taxon>Pseudomonadota</taxon>
        <taxon>Gammaproteobacteria</taxon>
        <taxon>Moraxellales</taxon>
        <taxon>Moraxellaceae</taxon>
        <taxon>Acinetobacter</taxon>
        <taxon>Acinetobacter calcoaceticus/baumannii complex</taxon>
    </lineage>
</organism>
<dbReference type="Gene3D" id="3.40.50.300">
    <property type="entry name" value="P-loop containing nucleotide triphosphate hydrolases"/>
    <property type="match status" value="1"/>
</dbReference>
<feature type="domain" description="AAA+ ATPase" evidence="1">
    <location>
        <begin position="56"/>
        <end position="204"/>
    </location>
</feature>
<evidence type="ECO:0000259" key="1">
    <source>
        <dbReference type="SMART" id="SM00382"/>
    </source>
</evidence>
<dbReference type="SUPFAM" id="SSF52540">
    <property type="entry name" value="P-loop containing nucleoside triphosphate hydrolases"/>
    <property type="match status" value="1"/>
</dbReference>
<dbReference type="RefSeq" id="WP_068557542.1">
    <property type="nucleotide sequence ID" value="NZ_BKEE01000024.1"/>
</dbReference>
<dbReference type="Pfam" id="PF05621">
    <property type="entry name" value="TniB"/>
    <property type="match status" value="1"/>
</dbReference>
<accession>A0A7H2PQR2</accession>
<reference evidence="3" key="1">
    <citation type="submission" date="2020-09" db="EMBL/GenBank/DDBJ databases">
        <title>Clinical and molecular characterization of Acinetobacter seifertii in Taiwan.</title>
        <authorList>
            <person name="Li L.-H."/>
            <person name="Yang Y.-S."/>
            <person name="Sun J.-R."/>
            <person name="Huang T.-W."/>
            <person name="Huang W.-C."/>
            <person name="Wang Y.-C."/>
            <person name="Kuo T.-H."/>
            <person name="Kuo S.-C."/>
            <person name="Chen T.-L."/>
        </authorList>
    </citation>
    <scope>NUCLEOTIDE SEQUENCE [LARGE SCALE GENOMIC DNA]</scope>
    <source>
        <strain evidence="3">AS73</strain>
    </source>
</reference>
<evidence type="ECO:0000313" key="3">
    <source>
        <dbReference type="Proteomes" id="UP000516862"/>
    </source>
</evidence>
<proteinExistence type="predicted"/>
<dbReference type="EMBL" id="CP061561">
    <property type="protein sequence ID" value="QNX05195.1"/>
    <property type="molecule type" value="Genomic_DNA"/>
</dbReference>
<dbReference type="AlphaFoldDB" id="A0A7H2PQR2"/>
<sequence>MMQNFTHIHPKFQHIAVLSDAERIEFINTARWIGYQSAKDILQRLEDLFIFPKRPRMPNLMIVGESNNGKTTLIQHFYEKYKEPYETEDLELVIPIILIEAPSTANEKALYISILEKMAAPYRQTASTEILYTQALHLMRTYSVKMLIIDEFHSMFTGTARKQREMMNALKRLCNELQIPIVGVGTGNAVNILFTDKQFASRFEVAELPVWPLNADFQRMLMSFEQILPLKHKSNLHEPSVAQAIYYKSEGNLGNISNLLARCAIKAIRNGSEIIDLDLINAQKDFLSTTRGRV</sequence>
<dbReference type="InterPro" id="IPR027417">
    <property type="entry name" value="P-loop_NTPase"/>
</dbReference>
<gene>
    <name evidence="2" type="ORF">IC796_18260</name>
</gene>
<evidence type="ECO:0000313" key="2">
    <source>
        <dbReference type="EMBL" id="QNX05195.1"/>
    </source>
</evidence>